<dbReference type="PANTHER" id="PTHR33994">
    <property type="entry name" value="OS04G0515000 PROTEIN"/>
    <property type="match status" value="1"/>
</dbReference>
<evidence type="ECO:0000313" key="3">
    <source>
        <dbReference type="Proteomes" id="UP000015105"/>
    </source>
</evidence>
<accession>A0A453JR54</accession>
<reference evidence="2" key="4">
    <citation type="submission" date="2019-03" db="UniProtKB">
        <authorList>
            <consortium name="EnsemblPlants"/>
        </authorList>
    </citation>
    <scope>IDENTIFICATION</scope>
</reference>
<evidence type="ECO:0008006" key="4">
    <source>
        <dbReference type="Google" id="ProtNLM"/>
    </source>
</evidence>
<protein>
    <recommendedName>
        <fullName evidence="4">Late embryogenesis abundant protein LEA-2 subgroup domain-containing protein</fullName>
    </recommendedName>
</protein>
<proteinExistence type="predicted"/>
<keyword evidence="1" id="KW-1133">Transmembrane helix</keyword>
<reference evidence="2" key="3">
    <citation type="journal article" date="2017" name="Nature">
        <title>Genome sequence of the progenitor of the wheat D genome Aegilops tauschii.</title>
        <authorList>
            <person name="Luo M.C."/>
            <person name="Gu Y.Q."/>
            <person name="Puiu D."/>
            <person name="Wang H."/>
            <person name="Twardziok S.O."/>
            <person name="Deal K.R."/>
            <person name="Huo N."/>
            <person name="Zhu T."/>
            <person name="Wang L."/>
            <person name="Wang Y."/>
            <person name="McGuire P.E."/>
            <person name="Liu S."/>
            <person name="Long H."/>
            <person name="Ramasamy R.K."/>
            <person name="Rodriguez J.C."/>
            <person name="Van S.L."/>
            <person name="Yuan L."/>
            <person name="Wang Z."/>
            <person name="Xia Z."/>
            <person name="Xiao L."/>
            <person name="Anderson O.D."/>
            <person name="Ouyang S."/>
            <person name="Liang Y."/>
            <person name="Zimin A.V."/>
            <person name="Pertea G."/>
            <person name="Qi P."/>
            <person name="Bennetzen J.L."/>
            <person name="Dai X."/>
            <person name="Dawson M.W."/>
            <person name="Muller H.G."/>
            <person name="Kugler K."/>
            <person name="Rivarola-Duarte L."/>
            <person name="Spannagl M."/>
            <person name="Mayer K.F.X."/>
            <person name="Lu F.H."/>
            <person name="Bevan M.W."/>
            <person name="Leroy P."/>
            <person name="Li P."/>
            <person name="You F.M."/>
            <person name="Sun Q."/>
            <person name="Liu Z."/>
            <person name="Lyons E."/>
            <person name="Wicker T."/>
            <person name="Salzberg S.L."/>
            <person name="Devos K.M."/>
            <person name="Dvorak J."/>
        </authorList>
    </citation>
    <scope>NUCLEOTIDE SEQUENCE [LARGE SCALE GENOMIC DNA]</scope>
    <source>
        <strain evidence="2">cv. AL8/78</strain>
    </source>
</reference>
<keyword evidence="3" id="KW-1185">Reference proteome</keyword>
<keyword evidence="1" id="KW-0472">Membrane</keyword>
<feature type="transmembrane region" description="Helical" evidence="1">
    <location>
        <begin position="36"/>
        <end position="58"/>
    </location>
</feature>
<dbReference type="AlphaFoldDB" id="A0A453JR54"/>
<reference evidence="2" key="5">
    <citation type="journal article" date="2021" name="G3 (Bethesda)">
        <title>Aegilops tauschii genome assembly Aet v5.0 features greater sequence contiguity and improved annotation.</title>
        <authorList>
            <person name="Wang L."/>
            <person name="Zhu T."/>
            <person name="Rodriguez J.C."/>
            <person name="Deal K.R."/>
            <person name="Dubcovsky J."/>
            <person name="McGuire P.E."/>
            <person name="Lux T."/>
            <person name="Spannagl M."/>
            <person name="Mayer K.F.X."/>
            <person name="Baldrich P."/>
            <person name="Meyers B.C."/>
            <person name="Huo N."/>
            <person name="Gu Y.Q."/>
            <person name="Zhou H."/>
            <person name="Devos K.M."/>
            <person name="Bennetzen J.L."/>
            <person name="Unver T."/>
            <person name="Budak H."/>
            <person name="Gulick P.J."/>
            <person name="Galiba G."/>
            <person name="Kalapos B."/>
            <person name="Nelson D.R."/>
            <person name="Li P."/>
            <person name="You F.M."/>
            <person name="Luo M.C."/>
            <person name="Dvorak J."/>
        </authorList>
    </citation>
    <scope>NUCLEOTIDE SEQUENCE [LARGE SCALE GENOMIC DNA]</scope>
    <source>
        <strain evidence="2">cv. AL8/78</strain>
    </source>
</reference>
<dbReference type="PANTHER" id="PTHR33994:SF40">
    <property type="entry name" value="LATE EMBRYOGENESIS ABUNDANT PROTEIN LEA-2 SUBGROUP DOMAIN-CONTAINING PROTEIN"/>
    <property type="match status" value="1"/>
</dbReference>
<name>A0A453JR54_AEGTS</name>
<dbReference type="Proteomes" id="UP000015105">
    <property type="component" value="Chromosome 5D"/>
</dbReference>
<sequence>KNWLASSQDVPMAIDRNGLLASLRGDSDGFFDNWKILVLFTFLALLVFGSGCMLAHGLQFVGRVKFSMEPVAYTGFGSDPATPLSFNVTLHAKSTYRRTFCWGDDSSRGATVEVAYSGMVIAKADVAPFCVPGKGDTVIATTVTAGWPALPRDFRERIEGDRRHDGVDVEVDLSFDWMWVRCRTTLDAKHASPTPCQYFSFIPPVS</sequence>
<reference evidence="3" key="2">
    <citation type="journal article" date="2017" name="Nat. Plants">
        <title>The Aegilops tauschii genome reveals multiple impacts of transposons.</title>
        <authorList>
            <person name="Zhao G."/>
            <person name="Zou C."/>
            <person name="Li K."/>
            <person name="Wang K."/>
            <person name="Li T."/>
            <person name="Gao L."/>
            <person name="Zhang X."/>
            <person name="Wang H."/>
            <person name="Yang Z."/>
            <person name="Liu X."/>
            <person name="Jiang W."/>
            <person name="Mao L."/>
            <person name="Kong X."/>
            <person name="Jiao Y."/>
            <person name="Jia J."/>
        </authorList>
    </citation>
    <scope>NUCLEOTIDE SEQUENCE [LARGE SCALE GENOMIC DNA]</scope>
    <source>
        <strain evidence="3">cv. AL8/78</strain>
    </source>
</reference>
<organism evidence="2 3">
    <name type="scientific">Aegilops tauschii subsp. strangulata</name>
    <name type="common">Goatgrass</name>
    <dbReference type="NCBI Taxonomy" id="200361"/>
    <lineage>
        <taxon>Eukaryota</taxon>
        <taxon>Viridiplantae</taxon>
        <taxon>Streptophyta</taxon>
        <taxon>Embryophyta</taxon>
        <taxon>Tracheophyta</taxon>
        <taxon>Spermatophyta</taxon>
        <taxon>Magnoliopsida</taxon>
        <taxon>Liliopsida</taxon>
        <taxon>Poales</taxon>
        <taxon>Poaceae</taxon>
        <taxon>BOP clade</taxon>
        <taxon>Pooideae</taxon>
        <taxon>Triticodae</taxon>
        <taxon>Triticeae</taxon>
        <taxon>Triticinae</taxon>
        <taxon>Aegilops</taxon>
    </lineage>
</organism>
<dbReference type="Gramene" id="AET5Gv20164400.1">
    <property type="protein sequence ID" value="AET5Gv20164400.1"/>
    <property type="gene ID" value="AET5Gv20164400"/>
</dbReference>
<reference evidence="3" key="1">
    <citation type="journal article" date="2014" name="Science">
        <title>Ancient hybridizations among the ancestral genomes of bread wheat.</title>
        <authorList>
            <consortium name="International Wheat Genome Sequencing Consortium,"/>
            <person name="Marcussen T."/>
            <person name="Sandve S.R."/>
            <person name="Heier L."/>
            <person name="Spannagl M."/>
            <person name="Pfeifer M."/>
            <person name="Jakobsen K.S."/>
            <person name="Wulff B.B."/>
            <person name="Steuernagel B."/>
            <person name="Mayer K.F."/>
            <person name="Olsen O.A."/>
        </authorList>
    </citation>
    <scope>NUCLEOTIDE SEQUENCE [LARGE SCALE GENOMIC DNA]</scope>
    <source>
        <strain evidence="3">cv. AL8/78</strain>
    </source>
</reference>
<evidence type="ECO:0000256" key="1">
    <source>
        <dbReference type="SAM" id="Phobius"/>
    </source>
</evidence>
<evidence type="ECO:0000313" key="2">
    <source>
        <dbReference type="EnsemblPlants" id="AET5Gv20164400.1"/>
    </source>
</evidence>
<keyword evidence="1" id="KW-0812">Transmembrane</keyword>
<dbReference type="EnsemblPlants" id="AET5Gv20164400.1">
    <property type="protein sequence ID" value="AET5Gv20164400.1"/>
    <property type="gene ID" value="AET5Gv20164400"/>
</dbReference>